<dbReference type="KEGG" id="cci:CC1G_15084"/>
<keyword evidence="1 3" id="KW-0853">WD repeat</keyword>
<dbReference type="InterPro" id="IPR059179">
    <property type="entry name" value="MLKL-like_MCAfunc"/>
</dbReference>
<feature type="repeat" description="WD" evidence="3">
    <location>
        <begin position="1208"/>
        <end position="1234"/>
    </location>
</feature>
<evidence type="ECO:0000256" key="3">
    <source>
        <dbReference type="PROSITE-ProRule" id="PRU00221"/>
    </source>
</evidence>
<feature type="repeat" description="WD" evidence="3">
    <location>
        <begin position="951"/>
        <end position="977"/>
    </location>
</feature>
<dbReference type="Pfam" id="PF00400">
    <property type="entry name" value="WD40"/>
    <property type="match status" value="11"/>
</dbReference>
<dbReference type="InterPro" id="IPR056884">
    <property type="entry name" value="NPHP3-like_N"/>
</dbReference>
<feature type="repeat" description="WD" evidence="3">
    <location>
        <begin position="1001"/>
        <end position="1027"/>
    </location>
</feature>
<dbReference type="CDD" id="cd00200">
    <property type="entry name" value="WD40"/>
    <property type="match status" value="1"/>
</dbReference>
<feature type="domain" description="Nephrocystin 3-like N-terminal" evidence="6">
    <location>
        <begin position="343"/>
        <end position="499"/>
    </location>
</feature>
<dbReference type="PROSITE" id="PS50082">
    <property type="entry name" value="WD_REPEATS_2"/>
    <property type="match status" value="10"/>
</dbReference>
<dbReference type="CDD" id="cd21037">
    <property type="entry name" value="MLKL_NTD"/>
    <property type="match status" value="1"/>
</dbReference>
<keyword evidence="4" id="KW-0175">Coiled coil</keyword>
<dbReference type="SUPFAM" id="SSF50998">
    <property type="entry name" value="Quinoprotein alcohol dehydrogenase-like"/>
    <property type="match status" value="2"/>
</dbReference>
<proteinExistence type="predicted"/>
<dbReference type="PRINTS" id="PR00320">
    <property type="entry name" value="GPROTEINBRPT"/>
</dbReference>
<protein>
    <submittedName>
        <fullName evidence="7">Vegetative incompatibility protein HET-E-1</fullName>
    </submittedName>
</protein>
<feature type="coiled-coil region" evidence="4">
    <location>
        <begin position="210"/>
        <end position="237"/>
    </location>
</feature>
<dbReference type="GeneID" id="9378153"/>
<feature type="repeat" description="WD" evidence="3">
    <location>
        <begin position="976"/>
        <end position="1002"/>
    </location>
</feature>
<dbReference type="GO" id="GO:0005634">
    <property type="term" value="C:nucleus"/>
    <property type="evidence" value="ECO:0007669"/>
    <property type="project" value="TreeGrafter"/>
</dbReference>
<dbReference type="AlphaFoldDB" id="D6RPF1"/>
<dbReference type="InterPro" id="IPR036537">
    <property type="entry name" value="Adaptor_Cbl_N_dom_sf"/>
</dbReference>
<dbReference type="STRING" id="240176.D6RPF1"/>
<feature type="repeat" description="WD" evidence="3">
    <location>
        <begin position="1233"/>
        <end position="1259"/>
    </location>
</feature>
<dbReference type="InterPro" id="IPR020472">
    <property type="entry name" value="WD40_PAC1"/>
</dbReference>
<dbReference type="HOGENOM" id="CLU_000288_6_3_1"/>
<dbReference type="SUPFAM" id="SSF52540">
    <property type="entry name" value="P-loop containing nucleoside triphosphate hydrolases"/>
    <property type="match status" value="1"/>
</dbReference>
<sequence>MSSTSSEIKPRKRDRFKKQLLSKIGFGSRSDSPTPSIPQSGSSSIRDLNLDVPGQGEGATPTETASVRDGGVQPTGTPSVDEGAHTRHQSSVDAPLAPTTHTDVDADMPVMSSTDGGHATTRAIATNEGSVSSTARTIFYGAKEVLRVIKETTDVFPPVKSVAAAMLEILIMLDTVDGNRNEVKKLLARLRVLEGILKSCPTTDVEQSVRDRLEGLARMLEQKAAEMKKKLDDSIGKRVFNATEDQKEIQQAVEEVRFAIEVAMFDVSISGHKATLKVAEGMGWVKEKVVETKDMVEGTKEIVDWLKKNEHLKRIKTVAGAEFKQENRQGCVPGTRVALLASLLRWAKDPTSHSIFWLCGMAGTGKTTVSDTLCAQLYVEGLLGASFFCSLDHDARSDVGRIIPSLARSLAKARPMFAEQLVKALEDKCPDDPRGMNLEDQYRVLILEPARAAFGPDELVVLGIDALDECTDKRKLKLLLDTIMSQKLPPSLKVFLTSRPDVVVEDAFNYHQKHPELLHLHDVEEHIVEADIVVYLHYRLSQVVALRGHVRPDDVQTLAKRSQKLFIFAATLINYLEGYRGNVVRLFRDLCSSEESSPSTNRLDSLYRLYGRVMSQAFEGLEPVDAQNAFACLSLLLVALNPLCVSDYANLLGLANDDVRSAFQGMRAVIQVPGDDHRPITILHASFADYLTTDNPHCRREWAIDRFSANEMAALRCFTVMDKELRLGISGAVTSYKSNSEQPTPLRIVPHLTYACTAWGNHVLGMATTTGGLSEEVQKRLDRFLVGKSLYWLEALSVAKKVDYAYDTLPLVSKALPTLPHDLQDRLMAIATFSSTFRTPISHSAPHLYLSALPAYIASGSSLWFHPQIPAIPSLSYSYHRRQLWITDVGCPVRCIAFSQDGTLLASGLVDGTIYLWNPQTREALDGTLLASGSDDNTISLWNPQTREALDGTLLASGSWDDTIRLWRPQTGEALDGTLLASGSIDWTIRIWSLRTGEALDGTLLASGSGDNTICLWNPQTGEALGKPLQGHSSYVTSVAFSPDGTLLASGSWDRRICLWSPKTGEALDGTLLASGSWDRRICLWSPQTDGTLLASGSWDRRICLWSPETGEALDGTLLASGLVDGTICLWNPQTGEALGEPLRGHSSYVTSVAFSPDGSLLASGLVDGTICLWNPQTGEALDGTLLASGSIDWTIRMWSPRTGEALDGTLLASGSGDNTIRLWNPQTGEALDGNLLASGSIDWTIQMWSPQTGEALDGTLLASGSGDNTIRL</sequence>
<keyword evidence="8" id="KW-1185">Reference proteome</keyword>
<dbReference type="InterPro" id="IPR027417">
    <property type="entry name" value="P-loop_NTPase"/>
</dbReference>
<dbReference type="InterPro" id="IPR001680">
    <property type="entry name" value="WD40_rpt"/>
</dbReference>
<feature type="region of interest" description="Disordered" evidence="5">
    <location>
        <begin position="1"/>
        <end position="108"/>
    </location>
</feature>
<dbReference type="Gene3D" id="2.130.10.10">
    <property type="entry name" value="YVTN repeat-like/Quinoprotein amine dehydrogenase"/>
    <property type="match status" value="7"/>
</dbReference>
<feature type="repeat" description="WD" evidence="3">
    <location>
        <begin position="1143"/>
        <end position="1184"/>
    </location>
</feature>
<comment type="caution">
    <text evidence="7">The sequence shown here is derived from an EMBL/GenBank/DDBJ whole genome shotgun (WGS) entry which is preliminary data.</text>
</comment>
<evidence type="ECO:0000256" key="5">
    <source>
        <dbReference type="SAM" id="MobiDB-lite"/>
    </source>
</evidence>
<dbReference type="OMA" id="ATTICRF"/>
<dbReference type="SMART" id="SM00320">
    <property type="entry name" value="WD40"/>
    <property type="match status" value="7"/>
</dbReference>
<dbReference type="PANTHER" id="PTHR22847">
    <property type="entry name" value="WD40 REPEAT PROTEIN"/>
    <property type="match status" value="1"/>
</dbReference>
<feature type="repeat" description="WD" evidence="3">
    <location>
        <begin position="926"/>
        <end position="952"/>
    </location>
</feature>
<reference evidence="7 8" key="1">
    <citation type="journal article" date="2010" name="Proc. Natl. Acad. Sci. U.S.A.">
        <title>Insights into evolution of multicellular fungi from the assembled chromosomes of the mushroom Coprinopsis cinerea (Coprinus cinereus).</title>
        <authorList>
            <person name="Stajich J.E."/>
            <person name="Wilke S.K."/>
            <person name="Ahren D."/>
            <person name="Au C.H."/>
            <person name="Birren B.W."/>
            <person name="Borodovsky M."/>
            <person name="Burns C."/>
            <person name="Canback B."/>
            <person name="Casselton L.A."/>
            <person name="Cheng C.K."/>
            <person name="Deng J."/>
            <person name="Dietrich F.S."/>
            <person name="Fargo D.C."/>
            <person name="Farman M.L."/>
            <person name="Gathman A.C."/>
            <person name="Goldberg J."/>
            <person name="Guigo R."/>
            <person name="Hoegger P.J."/>
            <person name="Hooker J.B."/>
            <person name="Huggins A."/>
            <person name="James T.Y."/>
            <person name="Kamada T."/>
            <person name="Kilaru S."/>
            <person name="Kodira C."/>
            <person name="Kues U."/>
            <person name="Kupfer D."/>
            <person name="Kwan H.S."/>
            <person name="Lomsadze A."/>
            <person name="Li W."/>
            <person name="Lilly W.W."/>
            <person name="Ma L.J."/>
            <person name="Mackey A.J."/>
            <person name="Manning G."/>
            <person name="Martin F."/>
            <person name="Muraguchi H."/>
            <person name="Natvig D.O."/>
            <person name="Palmerini H."/>
            <person name="Ramesh M.A."/>
            <person name="Rehmeyer C.J."/>
            <person name="Roe B.A."/>
            <person name="Shenoy N."/>
            <person name="Stanke M."/>
            <person name="Ter-Hovhannisyan V."/>
            <person name="Tunlid A."/>
            <person name="Velagapudi R."/>
            <person name="Vision T.J."/>
            <person name="Zeng Q."/>
            <person name="Zolan M.E."/>
            <person name="Pukkila P.J."/>
        </authorList>
    </citation>
    <scope>NUCLEOTIDE SEQUENCE [LARGE SCALE GENOMIC DNA]</scope>
    <source>
        <strain evidence="8">Okayama-7 / 130 / ATCC MYA-4618 / FGSC 9003</strain>
    </source>
</reference>
<feature type="repeat" description="WD" evidence="3">
    <location>
        <begin position="1183"/>
        <end position="1209"/>
    </location>
</feature>
<evidence type="ECO:0000256" key="1">
    <source>
        <dbReference type="ARBA" id="ARBA00022574"/>
    </source>
</evidence>
<evidence type="ECO:0000256" key="4">
    <source>
        <dbReference type="SAM" id="Coils"/>
    </source>
</evidence>
<dbReference type="Pfam" id="PF24883">
    <property type="entry name" value="NPHP3_N"/>
    <property type="match status" value="1"/>
</dbReference>
<dbReference type="RefSeq" id="XP_002910750.1">
    <property type="nucleotide sequence ID" value="XM_002910704.1"/>
</dbReference>
<dbReference type="VEuPathDB" id="FungiDB:CC1G_15084"/>
<name>D6RPF1_COPC7</name>
<dbReference type="PANTHER" id="PTHR22847:SF637">
    <property type="entry name" value="WD REPEAT DOMAIN 5B"/>
    <property type="match status" value="1"/>
</dbReference>
<dbReference type="GO" id="GO:1990234">
    <property type="term" value="C:transferase complex"/>
    <property type="evidence" value="ECO:0007669"/>
    <property type="project" value="UniProtKB-ARBA"/>
</dbReference>
<evidence type="ECO:0000259" key="6">
    <source>
        <dbReference type="Pfam" id="PF24883"/>
    </source>
</evidence>
<evidence type="ECO:0000313" key="8">
    <source>
        <dbReference type="Proteomes" id="UP000001861"/>
    </source>
</evidence>
<dbReference type="Proteomes" id="UP000001861">
    <property type="component" value="Unassembled WGS sequence"/>
</dbReference>
<dbReference type="InterPro" id="IPR011047">
    <property type="entry name" value="Quinoprotein_ADH-like_sf"/>
</dbReference>
<dbReference type="InParanoid" id="D6RPF1"/>
<evidence type="ECO:0000256" key="2">
    <source>
        <dbReference type="ARBA" id="ARBA00022737"/>
    </source>
</evidence>
<dbReference type="Gene3D" id="3.40.50.300">
    <property type="entry name" value="P-loop containing nucleotide triphosphate hydrolases"/>
    <property type="match status" value="1"/>
</dbReference>
<dbReference type="PROSITE" id="PS50294">
    <property type="entry name" value="WD_REPEATS_REGION"/>
    <property type="match status" value="3"/>
</dbReference>
<dbReference type="GO" id="GO:0007166">
    <property type="term" value="P:cell surface receptor signaling pathway"/>
    <property type="evidence" value="ECO:0007669"/>
    <property type="project" value="InterPro"/>
</dbReference>
<evidence type="ECO:0000313" key="7">
    <source>
        <dbReference type="EMBL" id="EFI27256.1"/>
    </source>
</evidence>
<dbReference type="EMBL" id="AACS02000008">
    <property type="protein sequence ID" value="EFI27256.1"/>
    <property type="molecule type" value="Genomic_DNA"/>
</dbReference>
<dbReference type="InterPro" id="IPR015943">
    <property type="entry name" value="WD40/YVTN_repeat-like_dom_sf"/>
</dbReference>
<accession>D6RPF1</accession>
<feature type="repeat" description="WD" evidence="3">
    <location>
        <begin position="893"/>
        <end position="927"/>
    </location>
</feature>
<organism evidence="7 8">
    <name type="scientific">Coprinopsis cinerea (strain Okayama-7 / 130 / ATCC MYA-4618 / FGSC 9003)</name>
    <name type="common">Inky cap fungus</name>
    <name type="synonym">Hormographiella aspergillata</name>
    <dbReference type="NCBI Taxonomy" id="240176"/>
    <lineage>
        <taxon>Eukaryota</taxon>
        <taxon>Fungi</taxon>
        <taxon>Dikarya</taxon>
        <taxon>Basidiomycota</taxon>
        <taxon>Agaricomycotina</taxon>
        <taxon>Agaricomycetes</taxon>
        <taxon>Agaricomycetidae</taxon>
        <taxon>Agaricales</taxon>
        <taxon>Agaricineae</taxon>
        <taxon>Psathyrellaceae</taxon>
        <taxon>Coprinopsis</taxon>
    </lineage>
</organism>
<dbReference type="Gene3D" id="1.20.930.20">
    <property type="entry name" value="Adaptor protein Cbl, N-terminal domain"/>
    <property type="match status" value="1"/>
</dbReference>
<feature type="compositionally biased region" description="Basic residues" evidence="5">
    <location>
        <begin position="10"/>
        <end position="20"/>
    </location>
</feature>
<gene>
    <name evidence="7" type="ORF">CC1G_15084</name>
</gene>
<dbReference type="OrthoDB" id="3266532at2759"/>
<keyword evidence="2" id="KW-0677">Repeat</keyword>
<dbReference type="eggNOG" id="KOG0266">
    <property type="taxonomic scope" value="Eukaryota"/>
</dbReference>
<feature type="repeat" description="WD" evidence="3">
    <location>
        <begin position="1029"/>
        <end position="1070"/>
    </location>
</feature>
<feature type="compositionally biased region" description="Polar residues" evidence="5">
    <location>
        <begin position="29"/>
        <end position="46"/>
    </location>
</feature>